<dbReference type="InterPro" id="IPR000070">
    <property type="entry name" value="Pectinesterase_cat"/>
</dbReference>
<dbReference type="AlphaFoldDB" id="A0AAV0YFZ1"/>
<dbReference type="PROSITE" id="PS00503">
    <property type="entry name" value="PECTINESTERASE_2"/>
    <property type="match status" value="1"/>
</dbReference>
<evidence type="ECO:0000256" key="4">
    <source>
        <dbReference type="ARBA" id="ARBA00022801"/>
    </source>
</evidence>
<dbReference type="SUPFAM" id="SSF51126">
    <property type="entry name" value="Pectin lyase-like"/>
    <property type="match status" value="1"/>
</dbReference>
<keyword evidence="3" id="KW-0964">Secreted</keyword>
<dbReference type="Proteomes" id="UP001157006">
    <property type="component" value="Unassembled WGS sequence"/>
</dbReference>
<evidence type="ECO:0000313" key="9">
    <source>
        <dbReference type="EMBL" id="CAI8584861.1"/>
    </source>
</evidence>
<comment type="catalytic activity">
    <reaction evidence="7">
        <text>[(1-&gt;4)-alpha-D-galacturonosyl methyl ester](n) + n H2O = [(1-&gt;4)-alpha-D-galacturonosyl](n) + n methanol + n H(+)</text>
        <dbReference type="Rhea" id="RHEA:22380"/>
        <dbReference type="Rhea" id="RHEA-COMP:14570"/>
        <dbReference type="Rhea" id="RHEA-COMP:14573"/>
        <dbReference type="ChEBI" id="CHEBI:15377"/>
        <dbReference type="ChEBI" id="CHEBI:15378"/>
        <dbReference type="ChEBI" id="CHEBI:17790"/>
        <dbReference type="ChEBI" id="CHEBI:140522"/>
        <dbReference type="ChEBI" id="CHEBI:140523"/>
        <dbReference type="EC" id="3.1.1.11"/>
    </reaction>
</comment>
<comment type="subcellular location">
    <subcellularLocation>
        <location evidence="1">Secreted</location>
        <location evidence="1">Cell wall</location>
    </subcellularLocation>
</comment>
<dbReference type="EMBL" id="CATIWC010002500">
    <property type="protein sequence ID" value="CAI8584861.1"/>
    <property type="molecule type" value="Genomic_DNA"/>
</dbReference>
<keyword evidence="3" id="KW-0134">Cell wall</keyword>
<dbReference type="InterPro" id="IPR012334">
    <property type="entry name" value="Pectin_lyas_fold"/>
</dbReference>
<dbReference type="GO" id="GO:0045490">
    <property type="term" value="P:pectin catabolic process"/>
    <property type="evidence" value="ECO:0007669"/>
    <property type="project" value="UniProtKB-UniRule"/>
</dbReference>
<comment type="pathway">
    <text evidence="2 7">Glycan metabolism; pectin degradation; 2-dehydro-3-deoxy-D-gluconate from pectin: step 1/5.</text>
</comment>
<evidence type="ECO:0000256" key="2">
    <source>
        <dbReference type="ARBA" id="ARBA00005184"/>
    </source>
</evidence>
<dbReference type="PANTHER" id="PTHR31707">
    <property type="entry name" value="PECTINESTERASE"/>
    <property type="match status" value="1"/>
</dbReference>
<name>A0AAV0YFZ1_VICFA</name>
<evidence type="ECO:0000256" key="5">
    <source>
        <dbReference type="ARBA" id="ARBA00023085"/>
    </source>
</evidence>
<dbReference type="GO" id="GO:0030599">
    <property type="term" value="F:pectinesterase activity"/>
    <property type="evidence" value="ECO:0007669"/>
    <property type="project" value="UniProtKB-UniRule"/>
</dbReference>
<dbReference type="InterPro" id="IPR011050">
    <property type="entry name" value="Pectin_lyase_fold/virulence"/>
</dbReference>
<accession>A0AAV0YFZ1</accession>
<gene>
    <name evidence="9" type="ORF">VFH_U096880</name>
</gene>
<keyword evidence="10" id="KW-1185">Reference proteome</keyword>
<evidence type="ECO:0000313" key="10">
    <source>
        <dbReference type="Proteomes" id="UP001157006"/>
    </source>
</evidence>
<feature type="active site" evidence="6">
    <location>
        <position position="130"/>
    </location>
</feature>
<evidence type="ECO:0000256" key="1">
    <source>
        <dbReference type="ARBA" id="ARBA00004191"/>
    </source>
</evidence>
<dbReference type="Pfam" id="PF01095">
    <property type="entry name" value="Pectinesterase"/>
    <property type="match status" value="1"/>
</dbReference>
<evidence type="ECO:0000259" key="8">
    <source>
        <dbReference type="Pfam" id="PF01095"/>
    </source>
</evidence>
<evidence type="ECO:0000256" key="6">
    <source>
        <dbReference type="PROSITE-ProRule" id="PRU10040"/>
    </source>
</evidence>
<keyword evidence="5 7" id="KW-0063">Aspartyl esterase</keyword>
<sequence length="142" mass="15677">MQLLSGLNKRYVILIKKGVYMENVVVDKENLAMAGEGTGATIISSNLNTCINNLSTYHTASFGAKAYGFMAHDISFVNTAGPLGEQAVALRSTSDCSIFYRCEISGFQDSLYAHSKRQFYRECEIHGTIDFIFGYGTTVFQN</sequence>
<dbReference type="InterPro" id="IPR033131">
    <property type="entry name" value="Pectinesterase_Asp_AS"/>
</dbReference>
<reference evidence="9 10" key="1">
    <citation type="submission" date="2023-01" db="EMBL/GenBank/DDBJ databases">
        <authorList>
            <person name="Kreplak J."/>
        </authorList>
    </citation>
    <scope>NUCLEOTIDE SEQUENCE [LARGE SCALE GENOMIC DNA]</scope>
</reference>
<feature type="domain" description="Pectinesterase catalytic" evidence="8">
    <location>
        <begin position="8"/>
        <end position="142"/>
    </location>
</feature>
<protein>
    <recommendedName>
        <fullName evidence="7">Pectinesterase</fullName>
        <ecNumber evidence="7">3.1.1.11</ecNumber>
    </recommendedName>
</protein>
<dbReference type="EC" id="3.1.1.11" evidence="7"/>
<organism evidence="9 10">
    <name type="scientific">Vicia faba</name>
    <name type="common">Broad bean</name>
    <name type="synonym">Faba vulgaris</name>
    <dbReference type="NCBI Taxonomy" id="3906"/>
    <lineage>
        <taxon>Eukaryota</taxon>
        <taxon>Viridiplantae</taxon>
        <taxon>Streptophyta</taxon>
        <taxon>Embryophyta</taxon>
        <taxon>Tracheophyta</taxon>
        <taxon>Spermatophyta</taxon>
        <taxon>Magnoliopsida</taxon>
        <taxon>eudicotyledons</taxon>
        <taxon>Gunneridae</taxon>
        <taxon>Pentapetalae</taxon>
        <taxon>rosids</taxon>
        <taxon>fabids</taxon>
        <taxon>Fabales</taxon>
        <taxon>Fabaceae</taxon>
        <taxon>Papilionoideae</taxon>
        <taxon>50 kb inversion clade</taxon>
        <taxon>NPAAA clade</taxon>
        <taxon>Hologalegina</taxon>
        <taxon>IRL clade</taxon>
        <taxon>Fabeae</taxon>
        <taxon>Vicia</taxon>
    </lineage>
</organism>
<dbReference type="GO" id="GO:0042545">
    <property type="term" value="P:cell wall modification"/>
    <property type="evidence" value="ECO:0007669"/>
    <property type="project" value="UniProtKB-UniRule"/>
</dbReference>
<proteinExistence type="predicted"/>
<dbReference type="Gene3D" id="2.160.20.10">
    <property type="entry name" value="Single-stranded right-handed beta-helix, Pectin lyase-like"/>
    <property type="match status" value="1"/>
</dbReference>
<evidence type="ECO:0000256" key="3">
    <source>
        <dbReference type="ARBA" id="ARBA00022512"/>
    </source>
</evidence>
<evidence type="ECO:0000256" key="7">
    <source>
        <dbReference type="RuleBase" id="RU000589"/>
    </source>
</evidence>
<comment type="caution">
    <text evidence="9">The sequence shown here is derived from an EMBL/GenBank/DDBJ whole genome shotgun (WGS) entry which is preliminary data.</text>
</comment>
<keyword evidence="4 7" id="KW-0378">Hydrolase</keyword>